<dbReference type="PROSITE" id="PS50237">
    <property type="entry name" value="HECT"/>
    <property type="match status" value="1"/>
</dbReference>
<dbReference type="OrthoDB" id="2423195at2759"/>
<evidence type="ECO:0000313" key="3">
    <source>
        <dbReference type="EMBL" id="CAB4012266.1"/>
    </source>
</evidence>
<comment type="caution">
    <text evidence="3">The sequence shown here is derived from an EMBL/GenBank/DDBJ whole genome shotgun (WGS) entry which is preliminary data.</text>
</comment>
<evidence type="ECO:0000256" key="2">
    <source>
        <dbReference type="PROSITE-ProRule" id="PRU00104"/>
    </source>
</evidence>
<dbReference type="Proteomes" id="UP001152795">
    <property type="component" value="Unassembled WGS sequence"/>
</dbReference>
<dbReference type="GO" id="GO:0016887">
    <property type="term" value="F:ATP hydrolysis activity"/>
    <property type="evidence" value="ECO:0007669"/>
    <property type="project" value="InterPro"/>
</dbReference>
<dbReference type="PANTHER" id="PTHR22605">
    <property type="entry name" value="RZ-TYPE DOMAIN-CONTAINING PROTEIN"/>
    <property type="match status" value="1"/>
</dbReference>
<name>A0A6S7I3I0_PARCT</name>
<evidence type="ECO:0000313" key="4">
    <source>
        <dbReference type="Proteomes" id="UP001152795"/>
    </source>
</evidence>
<dbReference type="PANTHER" id="PTHR22605:SF16">
    <property type="entry name" value="E3 UBIQUITIN-PROTEIN LIGASE RNF213"/>
    <property type="match status" value="1"/>
</dbReference>
<gene>
    <name evidence="3" type="ORF">PACLA_8A058480</name>
</gene>
<dbReference type="InterPro" id="IPR031248">
    <property type="entry name" value="RNF213"/>
</dbReference>
<dbReference type="GO" id="GO:0016874">
    <property type="term" value="F:ligase activity"/>
    <property type="evidence" value="ECO:0007669"/>
    <property type="project" value="UniProtKB-KW"/>
</dbReference>
<feature type="non-terminal residue" evidence="3">
    <location>
        <position position="347"/>
    </location>
</feature>
<reference evidence="3" key="1">
    <citation type="submission" date="2020-04" db="EMBL/GenBank/DDBJ databases">
        <authorList>
            <person name="Alioto T."/>
            <person name="Alioto T."/>
            <person name="Gomez Garrido J."/>
        </authorList>
    </citation>
    <scope>NUCLEOTIDE SEQUENCE</scope>
    <source>
        <strain evidence="3">A484AB</strain>
    </source>
</reference>
<dbReference type="GO" id="GO:0004842">
    <property type="term" value="F:ubiquitin-protein transferase activity"/>
    <property type="evidence" value="ECO:0007669"/>
    <property type="project" value="InterPro"/>
</dbReference>
<dbReference type="Gene3D" id="3.90.1750.10">
    <property type="entry name" value="Hect, E3 ligase catalytic domains"/>
    <property type="match status" value="1"/>
</dbReference>
<dbReference type="EMBL" id="CACRXK020007445">
    <property type="protein sequence ID" value="CAB4012266.1"/>
    <property type="molecule type" value="Genomic_DNA"/>
</dbReference>
<evidence type="ECO:0000256" key="1">
    <source>
        <dbReference type="ARBA" id="ARBA00022786"/>
    </source>
</evidence>
<dbReference type="SUPFAM" id="SSF56204">
    <property type="entry name" value="Hect, E3 ligase catalytic domain"/>
    <property type="match status" value="1"/>
</dbReference>
<dbReference type="InterPro" id="IPR035983">
    <property type="entry name" value="Hect_E3_ubiquitin_ligase"/>
</dbReference>
<proteinExistence type="predicted"/>
<dbReference type="AlphaFoldDB" id="A0A6S7I3I0"/>
<accession>A0A6S7I3I0</accession>
<keyword evidence="4" id="KW-1185">Reference proteome</keyword>
<organism evidence="3 4">
    <name type="scientific">Paramuricea clavata</name>
    <name type="common">Red gorgonian</name>
    <name type="synonym">Violescent sea-whip</name>
    <dbReference type="NCBI Taxonomy" id="317549"/>
    <lineage>
        <taxon>Eukaryota</taxon>
        <taxon>Metazoa</taxon>
        <taxon>Cnidaria</taxon>
        <taxon>Anthozoa</taxon>
        <taxon>Octocorallia</taxon>
        <taxon>Malacalcyonacea</taxon>
        <taxon>Plexauridae</taxon>
        <taxon>Paramuricea</taxon>
    </lineage>
</organism>
<dbReference type="InterPro" id="IPR000569">
    <property type="entry name" value="HECT_dom"/>
</dbReference>
<keyword evidence="1 2" id="KW-0833">Ubl conjugation pathway</keyword>
<protein>
    <submittedName>
        <fullName evidence="3">E3 ubiquitin- ligase rnf213-alpha-like</fullName>
    </submittedName>
</protein>
<keyword evidence="3" id="KW-0436">Ligase</keyword>
<sequence length="347" mass="38960">MEGFTLTRIFPTILPQLDNKQFANAGKSTEQSIVCIIHLFLEALDKEMQPLEKKHAPMVTYGLRDRRLTPLPVAFAICLRLIVVAEKDVVYERFAIPLINRLEKHLLVMSTGLTERQARLAKELEGWVKLFSEPKSSGSIFKPGDSFVGYHSDTAAAVVMNTSNLGNGSSDEQILSQSKYTLLQYSQYKETKRNINTNWSHNLAESFLRGKDQSSQNIESNFNKVPRGATREGIQHPENSGGTQEISREDCIKVVFIGETAIDDGGPKREFFTDALEQLKLRIFHSNGLPVEKNGNFKTIANKIDKISTVEQLRSILVEDDVLDVLSQVGYRGVPSRETLECKESLV</sequence>
<comment type="caution">
    <text evidence="2">Lacks conserved residue(s) required for the propagation of feature annotation.</text>
</comment>